<evidence type="ECO:0000259" key="2">
    <source>
        <dbReference type="PROSITE" id="PS51704"/>
    </source>
</evidence>
<feature type="compositionally biased region" description="Basic and acidic residues" evidence="1">
    <location>
        <begin position="335"/>
        <end position="350"/>
    </location>
</feature>
<dbReference type="Gene3D" id="3.20.20.190">
    <property type="entry name" value="Phosphatidylinositol (PI) phosphodiesterase"/>
    <property type="match status" value="1"/>
</dbReference>
<proteinExistence type="predicted"/>
<dbReference type="PANTHER" id="PTHR43805">
    <property type="entry name" value="GLYCEROPHOSPHORYL DIESTER PHOSPHODIESTERASE"/>
    <property type="match status" value="1"/>
</dbReference>
<dbReference type="EMBL" id="CP049871">
    <property type="protein sequence ID" value="QIL03113.1"/>
    <property type="molecule type" value="Genomic_DNA"/>
</dbReference>
<dbReference type="RefSeq" id="WP_166095712.1">
    <property type="nucleotide sequence ID" value="NZ_CP049871.1"/>
</dbReference>
<sequence>MLRWLKLAAFALAILLLVLTFINASWLASAQRGQVRLIAHRGVAQLYDHKGVGRDSCTATRIEQPVHDYLENTTRSLAAAPNLGADMVEIDIAPTADGKIAVFHDWTLDCRTNGKGNIRDATMAQLQALDPGHGYTADGGKTFPFRGQQKDRIPTLEQALAAAPKTPIMFNFKSKDAGEADLLAAALRANGRAVEAIGDGFYGAPGPVERIKHHFPKAWAWSKESAGACTKQYLVQGWLTIVPESCRNGTLIVPLNYQWAFAGWPDRTLARMKDVGAHVLLVGPRGKDRPMGLTLPEQLGDIPNSFKGHVWVEDIWTVGPALKPKWDFRSNPQRDAAEAGLERRRKHTSD</sequence>
<dbReference type="GO" id="GO:0008081">
    <property type="term" value="F:phosphoric diester hydrolase activity"/>
    <property type="evidence" value="ECO:0007669"/>
    <property type="project" value="InterPro"/>
</dbReference>
<evidence type="ECO:0000313" key="4">
    <source>
        <dbReference type="Proteomes" id="UP000502502"/>
    </source>
</evidence>
<feature type="region of interest" description="Disordered" evidence="1">
    <location>
        <begin position="327"/>
        <end position="350"/>
    </location>
</feature>
<dbReference type="PANTHER" id="PTHR43805:SF1">
    <property type="entry name" value="GP-PDE DOMAIN-CONTAINING PROTEIN"/>
    <property type="match status" value="1"/>
</dbReference>
<dbReference type="KEGG" id="ssin:G7078_10205"/>
<keyword evidence="4" id="KW-1185">Reference proteome</keyword>
<dbReference type="InterPro" id="IPR017946">
    <property type="entry name" value="PLC-like_Pdiesterase_TIM-brl"/>
</dbReference>
<dbReference type="PROSITE" id="PS51704">
    <property type="entry name" value="GP_PDE"/>
    <property type="match status" value="1"/>
</dbReference>
<dbReference type="AlphaFoldDB" id="A0A6G7ZQ95"/>
<organism evidence="3 4">
    <name type="scientific">Sphingomonas sinipercae</name>
    <dbReference type="NCBI Taxonomy" id="2714944"/>
    <lineage>
        <taxon>Bacteria</taxon>
        <taxon>Pseudomonadati</taxon>
        <taxon>Pseudomonadota</taxon>
        <taxon>Alphaproteobacteria</taxon>
        <taxon>Sphingomonadales</taxon>
        <taxon>Sphingomonadaceae</taxon>
        <taxon>Sphingomonas</taxon>
    </lineage>
</organism>
<feature type="domain" description="GP-PDE" evidence="2">
    <location>
        <begin position="35"/>
        <end position="350"/>
    </location>
</feature>
<reference evidence="3 4" key="1">
    <citation type="submission" date="2020-03" db="EMBL/GenBank/DDBJ databases">
        <title>Sphingomonas sp. nov., isolated from fish.</title>
        <authorList>
            <person name="Hyun D.-W."/>
            <person name="Bae J.-W."/>
        </authorList>
    </citation>
    <scope>NUCLEOTIDE SEQUENCE [LARGE SCALE GENOMIC DNA]</scope>
    <source>
        <strain evidence="3 4">HDW15C</strain>
    </source>
</reference>
<dbReference type="Proteomes" id="UP000502502">
    <property type="component" value="Chromosome"/>
</dbReference>
<gene>
    <name evidence="3" type="ORF">G7078_10205</name>
</gene>
<dbReference type="Pfam" id="PF03009">
    <property type="entry name" value="GDPD"/>
    <property type="match status" value="1"/>
</dbReference>
<dbReference type="InterPro" id="IPR030395">
    <property type="entry name" value="GP_PDE_dom"/>
</dbReference>
<name>A0A6G7ZQ95_9SPHN</name>
<accession>A0A6G7ZQ95</accession>
<protein>
    <submittedName>
        <fullName evidence="3">Glycerophosphodiester phosphodiesterase</fullName>
    </submittedName>
</protein>
<dbReference type="GO" id="GO:0006629">
    <property type="term" value="P:lipid metabolic process"/>
    <property type="evidence" value="ECO:0007669"/>
    <property type="project" value="InterPro"/>
</dbReference>
<evidence type="ECO:0000313" key="3">
    <source>
        <dbReference type="EMBL" id="QIL03113.1"/>
    </source>
</evidence>
<dbReference type="SUPFAM" id="SSF51695">
    <property type="entry name" value="PLC-like phosphodiesterases"/>
    <property type="match status" value="1"/>
</dbReference>
<evidence type="ECO:0000256" key="1">
    <source>
        <dbReference type="SAM" id="MobiDB-lite"/>
    </source>
</evidence>